<feature type="domain" description="TauD/TfdA-like" evidence="5">
    <location>
        <begin position="28"/>
        <end position="307"/>
    </location>
</feature>
<evidence type="ECO:0000313" key="7">
    <source>
        <dbReference type="Proteomes" id="UP000482960"/>
    </source>
</evidence>
<evidence type="ECO:0000313" key="6">
    <source>
        <dbReference type="EMBL" id="GFJ93740.1"/>
    </source>
</evidence>
<dbReference type="Proteomes" id="UP000482960">
    <property type="component" value="Unassembled WGS sequence"/>
</dbReference>
<dbReference type="AlphaFoldDB" id="A0A6V8LDL8"/>
<dbReference type="GO" id="GO:0016491">
    <property type="term" value="F:oxidoreductase activity"/>
    <property type="evidence" value="ECO:0007669"/>
    <property type="project" value="UniProtKB-KW"/>
</dbReference>
<keyword evidence="7" id="KW-1185">Reference proteome</keyword>
<dbReference type="EMBL" id="BLPG01000001">
    <property type="protein sequence ID" value="GFJ93740.1"/>
    <property type="molecule type" value="Genomic_DNA"/>
</dbReference>
<dbReference type="SUPFAM" id="SSF51197">
    <property type="entry name" value="Clavaminate synthase-like"/>
    <property type="match status" value="1"/>
</dbReference>
<dbReference type="InterPro" id="IPR042098">
    <property type="entry name" value="TauD-like_sf"/>
</dbReference>
<reference evidence="6 7" key="1">
    <citation type="submission" date="2020-03" db="EMBL/GenBank/DDBJ databases">
        <title>Whole genome shotgun sequence of Phytohabitans rumicis NBRC 108638.</title>
        <authorList>
            <person name="Komaki H."/>
            <person name="Tamura T."/>
        </authorList>
    </citation>
    <scope>NUCLEOTIDE SEQUENCE [LARGE SCALE GENOMIC DNA]</scope>
    <source>
        <strain evidence="6 7">NBRC 108638</strain>
    </source>
</reference>
<evidence type="ECO:0000259" key="5">
    <source>
        <dbReference type="Pfam" id="PF02668"/>
    </source>
</evidence>
<dbReference type="Gene3D" id="3.60.130.10">
    <property type="entry name" value="Clavaminate synthase-like"/>
    <property type="match status" value="1"/>
</dbReference>
<reference evidence="6 7" key="2">
    <citation type="submission" date="2020-03" db="EMBL/GenBank/DDBJ databases">
        <authorList>
            <person name="Ichikawa N."/>
            <person name="Kimura A."/>
            <person name="Kitahashi Y."/>
            <person name="Uohara A."/>
        </authorList>
    </citation>
    <scope>NUCLEOTIDE SEQUENCE [LARGE SCALE GENOMIC DNA]</scope>
    <source>
        <strain evidence="6 7">NBRC 108638</strain>
    </source>
</reference>
<evidence type="ECO:0000256" key="2">
    <source>
        <dbReference type="ARBA" id="ARBA00023002"/>
    </source>
</evidence>
<dbReference type="InterPro" id="IPR003819">
    <property type="entry name" value="TauD/TfdA-like"/>
</dbReference>
<dbReference type="PANTHER" id="PTHR10696:SF56">
    <property type="entry name" value="TAUD_TFDA-LIKE DOMAIN-CONTAINING PROTEIN"/>
    <property type="match status" value="1"/>
</dbReference>
<dbReference type="Pfam" id="PF02668">
    <property type="entry name" value="TauD"/>
    <property type="match status" value="1"/>
</dbReference>
<evidence type="ECO:0000256" key="4">
    <source>
        <dbReference type="ARBA" id="ARBA00023194"/>
    </source>
</evidence>
<name>A0A6V8LDL8_9ACTN</name>
<dbReference type="RefSeq" id="WP_173080507.1">
    <property type="nucleotide sequence ID" value="NZ_BAABJB010000001.1"/>
</dbReference>
<protein>
    <submittedName>
        <fullName evidence="6">Protein AmbC</fullName>
    </submittedName>
</protein>
<keyword evidence="3" id="KW-0408">Iron</keyword>
<evidence type="ECO:0000256" key="1">
    <source>
        <dbReference type="ARBA" id="ARBA00001954"/>
    </source>
</evidence>
<comment type="cofactor">
    <cofactor evidence="1">
        <name>Fe(2+)</name>
        <dbReference type="ChEBI" id="CHEBI:29033"/>
    </cofactor>
</comment>
<proteinExistence type="predicted"/>
<comment type="caution">
    <text evidence="6">The sequence shown here is derived from an EMBL/GenBank/DDBJ whole genome shotgun (WGS) entry which is preliminary data.</text>
</comment>
<dbReference type="InterPro" id="IPR050411">
    <property type="entry name" value="AlphaKG_dependent_hydroxylases"/>
</dbReference>
<keyword evidence="4" id="KW-0045">Antibiotic biosynthesis</keyword>
<organism evidence="6 7">
    <name type="scientific">Phytohabitans rumicis</name>
    <dbReference type="NCBI Taxonomy" id="1076125"/>
    <lineage>
        <taxon>Bacteria</taxon>
        <taxon>Bacillati</taxon>
        <taxon>Actinomycetota</taxon>
        <taxon>Actinomycetes</taxon>
        <taxon>Micromonosporales</taxon>
        <taxon>Micromonosporaceae</taxon>
    </lineage>
</organism>
<accession>A0A6V8LDL8</accession>
<dbReference type="GO" id="GO:0017000">
    <property type="term" value="P:antibiotic biosynthetic process"/>
    <property type="evidence" value="ECO:0007669"/>
    <property type="project" value="UniProtKB-KW"/>
</dbReference>
<evidence type="ECO:0000256" key="3">
    <source>
        <dbReference type="ARBA" id="ARBA00023004"/>
    </source>
</evidence>
<gene>
    <name evidence="6" type="primary">ambC_1</name>
    <name evidence="6" type="ORF">Prum_073820</name>
</gene>
<dbReference type="PANTHER" id="PTHR10696">
    <property type="entry name" value="GAMMA-BUTYROBETAINE HYDROXYLASE-RELATED"/>
    <property type="match status" value="1"/>
</dbReference>
<sequence>MRIPATLGLPVVMTPDTPGTAISSGSTLDVPSLRRHLREHGAVLLRGYGVGGVDGFDSAVRAIAGSPLPYTERSSPRSTIAGNVYTSTDYPPNEEIFLHNENSYQARWPLTLFFYCLRPPDTLGATPLADTREVYRAIDPAVREEFAVRGWMVVRNFSSGYGVAWQQVFGTDDRSEVVAYCTRNGMEAEWVGARDLRTRACRRAVHQHPVTGDTVWFNHVTFFHVTTLAPDVCAGLREMLDEADLPTNTYYGDGAPIPDDVVAHLRAAYRGAQRRFDWQPEDILVVDNMLAAHGREPFTGHRKIAVAMAEAWDPATVDSGDDGRRP</sequence>
<keyword evidence="2" id="KW-0560">Oxidoreductase</keyword>